<proteinExistence type="predicted"/>
<feature type="domain" description="KaiC" evidence="7">
    <location>
        <begin position="261"/>
        <end position="489"/>
    </location>
</feature>
<dbReference type="Proteomes" id="UP000249555">
    <property type="component" value="Unassembled WGS sequence"/>
</dbReference>
<dbReference type="CDD" id="cd19488">
    <property type="entry name" value="KaiC-like_N"/>
    <property type="match status" value="1"/>
</dbReference>
<accession>A0A2W4Z404</accession>
<evidence type="ECO:0000256" key="4">
    <source>
        <dbReference type="ARBA" id="ARBA00022737"/>
    </source>
</evidence>
<dbReference type="InterPro" id="IPR014774">
    <property type="entry name" value="KaiC-like_dom"/>
</dbReference>
<comment type="caution">
    <text evidence="8">The sequence shown here is derived from an EMBL/GenBank/DDBJ whole genome shotgun (WGS) entry which is preliminary data.</text>
</comment>
<feature type="domain" description="KaiC" evidence="7">
    <location>
        <begin position="19"/>
        <end position="259"/>
    </location>
</feature>
<protein>
    <recommendedName>
        <fullName evidence="1">non-specific serine/threonine protein kinase</fullName>
        <ecNumber evidence="1">2.7.11.1</ecNumber>
    </recommendedName>
</protein>
<dbReference type="Pfam" id="PF06745">
    <property type="entry name" value="ATPase"/>
    <property type="match status" value="2"/>
</dbReference>
<dbReference type="SMART" id="SM00382">
    <property type="entry name" value="AAA"/>
    <property type="match status" value="2"/>
</dbReference>
<reference evidence="8 9" key="1">
    <citation type="submission" date="2017-08" db="EMBL/GenBank/DDBJ databases">
        <title>Infants hospitalized years apart are colonized by the same room-sourced microbial strains.</title>
        <authorList>
            <person name="Brooks B."/>
            <person name="Olm M.R."/>
            <person name="Firek B.A."/>
            <person name="Baker R."/>
            <person name="Thomas B.C."/>
            <person name="Morowitz M.J."/>
            <person name="Banfield J.F."/>
        </authorList>
    </citation>
    <scope>NUCLEOTIDE SEQUENCE [LARGE SCALE GENOMIC DNA]</scope>
    <source>
        <strain evidence="8">S2_018_000_R3_119</strain>
    </source>
</reference>
<dbReference type="PANTHER" id="PTHR42926:SF1">
    <property type="entry name" value="CIRCADIAN CLOCK OSCILLATOR PROTEIN KAIC 1"/>
    <property type="match status" value="1"/>
</dbReference>
<evidence type="ECO:0000256" key="2">
    <source>
        <dbReference type="ARBA" id="ARBA00022553"/>
    </source>
</evidence>
<evidence type="ECO:0000256" key="5">
    <source>
        <dbReference type="ARBA" id="ARBA00022777"/>
    </source>
</evidence>
<evidence type="ECO:0000259" key="7">
    <source>
        <dbReference type="PROSITE" id="PS51146"/>
    </source>
</evidence>
<evidence type="ECO:0000313" key="9">
    <source>
        <dbReference type="Proteomes" id="UP000249555"/>
    </source>
</evidence>
<dbReference type="EMBL" id="QFMX01000001">
    <property type="protein sequence ID" value="PZO76983.1"/>
    <property type="molecule type" value="Genomic_DNA"/>
</dbReference>
<dbReference type="InterPro" id="IPR030665">
    <property type="entry name" value="KaiC"/>
</dbReference>
<dbReference type="EC" id="2.7.11.1" evidence="1"/>
<dbReference type="PANTHER" id="PTHR42926">
    <property type="match status" value="1"/>
</dbReference>
<dbReference type="AlphaFoldDB" id="A0A2W4Z404"/>
<dbReference type="PROSITE" id="PS51146">
    <property type="entry name" value="KAIC"/>
    <property type="match status" value="2"/>
</dbReference>
<dbReference type="SUPFAM" id="SSF52540">
    <property type="entry name" value="P-loop containing nucleoside triphosphate hydrolases"/>
    <property type="match status" value="2"/>
</dbReference>
<keyword evidence="2" id="KW-0597">Phosphoprotein</keyword>
<keyword evidence="3" id="KW-0808">Transferase</keyword>
<dbReference type="Gene3D" id="3.40.50.300">
    <property type="entry name" value="P-loop containing nucleotide triphosphate hydrolases"/>
    <property type="match status" value="2"/>
</dbReference>
<dbReference type="InterPro" id="IPR003593">
    <property type="entry name" value="AAA+_ATPase"/>
</dbReference>
<dbReference type="GO" id="GO:0004674">
    <property type="term" value="F:protein serine/threonine kinase activity"/>
    <property type="evidence" value="ECO:0007669"/>
    <property type="project" value="UniProtKB-KW"/>
</dbReference>
<gene>
    <name evidence="8" type="ORF">DI640_00835</name>
</gene>
<keyword evidence="6" id="KW-0378">Hydrolase</keyword>
<evidence type="ECO:0000256" key="6">
    <source>
        <dbReference type="ARBA" id="ARBA00022801"/>
    </source>
</evidence>
<sequence>MAVSARLPEIVVTKRKIAKPVATGVAGLDEILRGGLPPSNLYMLQGAPGAGKTTAALQFLRAGVEAGERCIYVSLSQTAAELESIAVSHGWTMDGIRVEELSASDAVNGAADQTIFQTAELRLDETRQAIEKAIEEHKPSRLVYDSLLEIRLITGDTPRFRRELIGFKAFLAKRNVVALLLDTQNGEAMNGEEVEGIAHGVIRFDKTLEDYGAVRRRIEVSKMRGVPIADGYHDMAIREGQGVVVFPRIIPGDASDVEKPELIKSGVETLDAMFGGGQESGTTTLVIGQSGTGKSTMASLYATAALKRGENVALFLFEERLETFFRRSEGLGMDLRKFHKDGALVIKDFNPNEISPGEFAQVVQTIVKTDKTRVVVIDSFTGYLNSLPQRDKAVRDIQSLLKYLARSGVLTMLIVAQHGLLGQNVGIDVDVSFLGDTVLLLRIAEHEGRLRRNITVVKKRHGPHDLFVHELMIQGSGISVVPYNPLPES</sequence>
<dbReference type="InterPro" id="IPR027417">
    <property type="entry name" value="P-loop_NTPase"/>
</dbReference>
<keyword evidence="4" id="KW-0677">Repeat</keyword>
<name>A0A2W4Z404_9SPHN</name>
<dbReference type="InterPro" id="IPR010624">
    <property type="entry name" value="KaiC_dom"/>
</dbReference>
<dbReference type="GO" id="GO:0005524">
    <property type="term" value="F:ATP binding"/>
    <property type="evidence" value="ECO:0007669"/>
    <property type="project" value="InterPro"/>
</dbReference>
<dbReference type="InterPro" id="IPR051347">
    <property type="entry name" value="Circadian_clock_KaiC-rel"/>
</dbReference>
<dbReference type="GO" id="GO:0016787">
    <property type="term" value="F:hydrolase activity"/>
    <property type="evidence" value="ECO:0007669"/>
    <property type="project" value="UniProtKB-KW"/>
</dbReference>
<keyword evidence="5 8" id="KW-0418">Kinase</keyword>
<dbReference type="PIRSF" id="PIRSF039117">
    <property type="entry name" value="KaiC"/>
    <property type="match status" value="1"/>
</dbReference>
<evidence type="ECO:0000256" key="3">
    <source>
        <dbReference type="ARBA" id="ARBA00022679"/>
    </source>
</evidence>
<evidence type="ECO:0000313" key="8">
    <source>
        <dbReference type="EMBL" id="PZO76983.1"/>
    </source>
</evidence>
<evidence type="ECO:0000256" key="1">
    <source>
        <dbReference type="ARBA" id="ARBA00012513"/>
    </source>
</evidence>
<organism evidence="8 9">
    <name type="scientific">Sphingomonas taxi</name>
    <dbReference type="NCBI Taxonomy" id="1549858"/>
    <lineage>
        <taxon>Bacteria</taxon>
        <taxon>Pseudomonadati</taxon>
        <taxon>Pseudomonadota</taxon>
        <taxon>Alphaproteobacteria</taxon>
        <taxon>Sphingomonadales</taxon>
        <taxon>Sphingomonadaceae</taxon>
        <taxon>Sphingomonas</taxon>
    </lineage>
</organism>
<keyword evidence="8" id="KW-0723">Serine/threonine-protein kinase</keyword>